<reference evidence="2" key="1">
    <citation type="submission" date="2023-03" db="EMBL/GenBank/DDBJ databases">
        <title>Massive genome expansion in bonnet fungi (Mycena s.s.) driven by repeated elements and novel gene families across ecological guilds.</title>
        <authorList>
            <consortium name="Lawrence Berkeley National Laboratory"/>
            <person name="Harder C.B."/>
            <person name="Miyauchi S."/>
            <person name="Viragh M."/>
            <person name="Kuo A."/>
            <person name="Thoen E."/>
            <person name="Andreopoulos B."/>
            <person name="Lu D."/>
            <person name="Skrede I."/>
            <person name="Drula E."/>
            <person name="Henrissat B."/>
            <person name="Morin E."/>
            <person name="Kohler A."/>
            <person name="Barry K."/>
            <person name="LaButti K."/>
            <person name="Morin E."/>
            <person name="Salamov A."/>
            <person name="Lipzen A."/>
            <person name="Mereny Z."/>
            <person name="Hegedus B."/>
            <person name="Baldrian P."/>
            <person name="Stursova M."/>
            <person name="Weitz H."/>
            <person name="Taylor A."/>
            <person name="Grigoriev I.V."/>
            <person name="Nagy L.G."/>
            <person name="Martin F."/>
            <person name="Kauserud H."/>
        </authorList>
    </citation>
    <scope>NUCLEOTIDE SEQUENCE</scope>
    <source>
        <strain evidence="2">CBHHK182m</strain>
    </source>
</reference>
<accession>A0AAD7N1Z3</accession>
<dbReference type="Gene3D" id="3.30.530.20">
    <property type="match status" value="1"/>
</dbReference>
<feature type="chain" id="PRO_5042024356" evidence="1">
    <location>
        <begin position="21"/>
        <end position="174"/>
    </location>
</feature>
<evidence type="ECO:0000256" key="1">
    <source>
        <dbReference type="SAM" id="SignalP"/>
    </source>
</evidence>
<gene>
    <name evidence="2" type="ORF">B0H16DRAFT_1423344</name>
</gene>
<evidence type="ECO:0000313" key="2">
    <source>
        <dbReference type="EMBL" id="KAJ7742908.1"/>
    </source>
</evidence>
<organism evidence="2 3">
    <name type="scientific">Mycena metata</name>
    <dbReference type="NCBI Taxonomy" id="1033252"/>
    <lineage>
        <taxon>Eukaryota</taxon>
        <taxon>Fungi</taxon>
        <taxon>Dikarya</taxon>
        <taxon>Basidiomycota</taxon>
        <taxon>Agaricomycotina</taxon>
        <taxon>Agaricomycetes</taxon>
        <taxon>Agaricomycetidae</taxon>
        <taxon>Agaricales</taxon>
        <taxon>Marasmiineae</taxon>
        <taxon>Mycenaceae</taxon>
        <taxon>Mycena</taxon>
    </lineage>
</organism>
<sequence length="174" mass="19423">MHFSVKKLFFLLTSISAINAHDSSSHYHSPSNDIRCPKGSHISFVHNSFTFDAPLHKFTHVVKSFFDITWYGGLPTTAMTGTDNVPGATRFGPVDKHNSFNETLTMYSLTEDALTYTYHGIKFTYALPGFNHSPAHIDAYAETMRFESICAGRATYIDLLTYICSNDTATAYNA</sequence>
<dbReference type="InterPro" id="IPR023393">
    <property type="entry name" value="START-like_dom_sf"/>
</dbReference>
<dbReference type="Proteomes" id="UP001215598">
    <property type="component" value="Unassembled WGS sequence"/>
</dbReference>
<keyword evidence="1" id="KW-0732">Signal</keyword>
<feature type="signal peptide" evidence="1">
    <location>
        <begin position="1"/>
        <end position="20"/>
    </location>
</feature>
<evidence type="ECO:0000313" key="3">
    <source>
        <dbReference type="Proteomes" id="UP001215598"/>
    </source>
</evidence>
<dbReference type="EMBL" id="JARKIB010000093">
    <property type="protein sequence ID" value="KAJ7742908.1"/>
    <property type="molecule type" value="Genomic_DNA"/>
</dbReference>
<keyword evidence="3" id="KW-1185">Reference proteome</keyword>
<protein>
    <submittedName>
        <fullName evidence="2">Uncharacterized protein</fullName>
    </submittedName>
</protein>
<name>A0AAD7N1Z3_9AGAR</name>
<comment type="caution">
    <text evidence="2">The sequence shown here is derived from an EMBL/GenBank/DDBJ whole genome shotgun (WGS) entry which is preliminary data.</text>
</comment>
<dbReference type="AlphaFoldDB" id="A0AAD7N1Z3"/>
<proteinExistence type="predicted"/>